<dbReference type="EMBL" id="JAVHJL010000003">
    <property type="protein sequence ID" value="KAK6507665.1"/>
    <property type="molecule type" value="Genomic_DNA"/>
</dbReference>
<sequence>MTKPCGMKKSNLCHQPQAGQIAPGLAGPPPYIIRDSHTSRSPNMNTPKLIEYFQEHWDSTIKKCELLLEPADNDEVQALRTWDAVQHKIFANDPNTKIPHQIVSLQPVLAHLATFTSFFQSKLGIPLDAGFLWGVIGLLLQVTVTTPDALVKIPRMLKSIGHRAEVFNNLCSAAPILYKQMREPCFEIQTLLVEFFVEATQIMRGDLEGPRYTEEHPWMRLERRFMELNQELVDSLNRVEKIFEITSRIATPNQDQSSLVSTGKDIEQKLRCLVLPQTKTPRFFNRLDIFTKIDRVLGRTPTGTTFRSIALYGLGGIGKSSIAARYVELKLEDDVFDSVFWVHGEKTASLRQSFTDIAIKLNLPGAHPQNHDENLTLVHGWFQSTTTRWLVVYDNVESADLLMPYWPIASHGSAIITTRNHTLGFNPASAGLEVHSWDSTTGSEFLLFLLKKNIGKDIDGERHSAFELSKILSGHALAINQMASLIQKRSWSVSEFMTIYLRNRRRAHNSEIEALWDISFTSLGKHGEKDSHTLLGIVSFLMPDDIPEALFKVDDEVENLPEELEFCGDEFSFSDAVESLLTGALIQRNRDTKVLSIHRMVQTQFKYFLSREQRQKAFDLATFLLYKVFPQEDETTHQLYEKWAICNQYLQHVLYLKDFFKEEMKSSKEFKATGNFCELLKGCQRYLYEANQLTDLEDLCEANILAVATLENKSHKQDLMAHIYSQQSNLYESIGKVELAIELNLKAYALRQSEVPLKPILLAGFENNLGYNYNTANQHETALEWFSKSRDRWFAWELSQGNEANWPAFLKKNMGRCLVYLNRFSEARSLLQLSLKEFRSVKPLNWAMIAYGYFALGVLERRERNSEVAEAHFIEAQNLWLKGDQTRLHPFNGGCMYKMGVCCLEQGKVEAAIKHLRDSMVVTNFHRELMPVEHARNMFKLSEALLQADHGSDDEAEDLRDDAEVFLRRRDANIEETSTEDAYDKFVPIFWR</sequence>
<keyword evidence="4" id="KW-1185">Reference proteome</keyword>
<dbReference type="InterPro" id="IPR056681">
    <property type="entry name" value="DUF7779"/>
</dbReference>
<evidence type="ECO:0000259" key="1">
    <source>
        <dbReference type="Pfam" id="PF00931"/>
    </source>
</evidence>
<feature type="domain" description="NB-ARC" evidence="1">
    <location>
        <begin position="294"/>
        <end position="423"/>
    </location>
</feature>
<evidence type="ECO:0000313" key="4">
    <source>
        <dbReference type="Proteomes" id="UP001370758"/>
    </source>
</evidence>
<dbReference type="InterPro" id="IPR011990">
    <property type="entry name" value="TPR-like_helical_dom_sf"/>
</dbReference>
<dbReference type="Pfam" id="PF00931">
    <property type="entry name" value="NB-ARC"/>
    <property type="match status" value="1"/>
</dbReference>
<dbReference type="InterPro" id="IPR027417">
    <property type="entry name" value="P-loop_NTPase"/>
</dbReference>
<evidence type="ECO:0000313" key="3">
    <source>
        <dbReference type="EMBL" id="KAK6507665.1"/>
    </source>
</evidence>
<accession>A0AAV9WG93</accession>
<dbReference type="Gene3D" id="3.40.50.300">
    <property type="entry name" value="P-loop containing nucleotide triphosphate hydrolases"/>
    <property type="match status" value="1"/>
</dbReference>
<dbReference type="Gene3D" id="1.25.40.10">
    <property type="entry name" value="Tetratricopeptide repeat domain"/>
    <property type="match status" value="2"/>
</dbReference>
<dbReference type="AlphaFoldDB" id="A0AAV9WG93"/>
<proteinExistence type="predicted"/>
<protein>
    <recommendedName>
        <fullName evidence="5">NB-ARC domain-containing protein</fullName>
    </recommendedName>
</protein>
<dbReference type="SUPFAM" id="SSF48452">
    <property type="entry name" value="TPR-like"/>
    <property type="match status" value="1"/>
</dbReference>
<dbReference type="PANTHER" id="PTHR35205">
    <property type="entry name" value="NB-ARC AND TPR DOMAIN PROTEIN"/>
    <property type="match status" value="1"/>
</dbReference>
<organism evidence="3 4">
    <name type="scientific">Arthrobotrys musiformis</name>
    <dbReference type="NCBI Taxonomy" id="47236"/>
    <lineage>
        <taxon>Eukaryota</taxon>
        <taxon>Fungi</taxon>
        <taxon>Dikarya</taxon>
        <taxon>Ascomycota</taxon>
        <taxon>Pezizomycotina</taxon>
        <taxon>Orbiliomycetes</taxon>
        <taxon>Orbiliales</taxon>
        <taxon>Orbiliaceae</taxon>
        <taxon>Arthrobotrys</taxon>
    </lineage>
</organism>
<evidence type="ECO:0000259" key="2">
    <source>
        <dbReference type="Pfam" id="PF25000"/>
    </source>
</evidence>
<dbReference type="Proteomes" id="UP001370758">
    <property type="component" value="Unassembled WGS sequence"/>
</dbReference>
<dbReference type="SUPFAM" id="SSF52540">
    <property type="entry name" value="P-loop containing nucleoside triphosphate hydrolases"/>
    <property type="match status" value="1"/>
</dbReference>
<comment type="caution">
    <text evidence="3">The sequence shown here is derived from an EMBL/GenBank/DDBJ whole genome shotgun (WGS) entry which is preliminary data.</text>
</comment>
<evidence type="ECO:0008006" key="5">
    <source>
        <dbReference type="Google" id="ProtNLM"/>
    </source>
</evidence>
<dbReference type="Pfam" id="PF25000">
    <property type="entry name" value="DUF7779"/>
    <property type="match status" value="1"/>
</dbReference>
<gene>
    <name evidence="3" type="ORF">TWF481_006087</name>
</gene>
<dbReference type="PANTHER" id="PTHR35205:SF1">
    <property type="entry name" value="ZU5 DOMAIN-CONTAINING PROTEIN"/>
    <property type="match status" value="1"/>
</dbReference>
<feature type="domain" description="DUF7779" evidence="2">
    <location>
        <begin position="528"/>
        <end position="612"/>
    </location>
</feature>
<dbReference type="GO" id="GO:0043531">
    <property type="term" value="F:ADP binding"/>
    <property type="evidence" value="ECO:0007669"/>
    <property type="project" value="InterPro"/>
</dbReference>
<reference evidence="3 4" key="1">
    <citation type="submission" date="2023-08" db="EMBL/GenBank/DDBJ databases">
        <authorList>
            <person name="Palmer J.M."/>
        </authorList>
    </citation>
    <scope>NUCLEOTIDE SEQUENCE [LARGE SCALE GENOMIC DNA]</scope>
    <source>
        <strain evidence="3 4">TWF481</strain>
    </source>
</reference>
<name>A0AAV9WG93_9PEZI</name>
<dbReference type="InterPro" id="IPR002182">
    <property type="entry name" value="NB-ARC"/>
</dbReference>